<dbReference type="GO" id="GO:0016788">
    <property type="term" value="F:hydrolase activity, acting on ester bonds"/>
    <property type="evidence" value="ECO:0007669"/>
    <property type="project" value="InterPro"/>
</dbReference>
<sequence length="452" mass="46484">MPPENGTETRIAGGAGGVDADYDDMFTLADSSDDLAFALGRISGECHAVAADPDLLASAALAPVSAARFTGALLAALDGPDGLTAQAAVFGVRALGLRTAVASYEATDRAQAAMIDAVLFTGGLAAPIVLPVAITAAGLFAVTHPEVVMDPPDIQELLTNHPGTVDAVVGAGPGLLSWLPGVGVTDVPGAADLIANLYPDGRHTVTDVGVDANPRTQDPPAGIGDLIDGLDHRNGEVSGGEPDQIDVRVITAADGTRSFVVDIPGTKDWNGPLEHNPELNDLGTNLHVLAGDVSTREHAIAEALRQAGASGTDPVMLIGHSQGGMVAAQAAHDHGSGTFDFNVTHVVTAGSPVGRIDVPGDVQVLSLENRHDIVPHLDAAANPDRANWTTVTFANQHGTIGEDHSTSVSYLPAARDLDASSDPSIVAFRESAEKYLSGDQVENRVYELTRVP</sequence>
<dbReference type="Gene3D" id="3.40.50.1820">
    <property type="entry name" value="alpha/beta hydrolase"/>
    <property type="match status" value="1"/>
</dbReference>
<evidence type="ECO:0000313" key="3">
    <source>
        <dbReference type="Proteomes" id="UP000249341"/>
    </source>
</evidence>
<organism evidence="2 3">
    <name type="scientific">Actinoplanes lutulentus</name>
    <dbReference type="NCBI Taxonomy" id="1287878"/>
    <lineage>
        <taxon>Bacteria</taxon>
        <taxon>Bacillati</taxon>
        <taxon>Actinomycetota</taxon>
        <taxon>Actinomycetes</taxon>
        <taxon>Micromonosporales</taxon>
        <taxon>Micromonosporaceae</taxon>
        <taxon>Actinoplanes</taxon>
    </lineage>
</organism>
<evidence type="ECO:0000259" key="1">
    <source>
        <dbReference type="Pfam" id="PF07819"/>
    </source>
</evidence>
<proteinExistence type="predicted"/>
<accession>A0A327ZP01</accession>
<dbReference type="RefSeq" id="WP_111647425.1">
    <property type="nucleotide sequence ID" value="NZ_JACHWI010000003.1"/>
</dbReference>
<comment type="caution">
    <text evidence="2">The sequence shown here is derived from an EMBL/GenBank/DDBJ whole genome shotgun (WGS) entry which is preliminary data.</text>
</comment>
<dbReference type="AlphaFoldDB" id="A0A327ZP01"/>
<reference evidence="2 3" key="1">
    <citation type="submission" date="2018-06" db="EMBL/GenBank/DDBJ databases">
        <title>Genomic Encyclopedia of Type Strains, Phase III (KMG-III): the genomes of soil and plant-associated and newly described type strains.</title>
        <authorList>
            <person name="Whitman W."/>
        </authorList>
    </citation>
    <scope>NUCLEOTIDE SEQUENCE [LARGE SCALE GENOMIC DNA]</scope>
    <source>
        <strain evidence="2 3">CGMCC 4.7090</strain>
    </source>
</reference>
<gene>
    <name evidence="2" type="ORF">B0I29_10273</name>
</gene>
<evidence type="ECO:0000313" key="2">
    <source>
        <dbReference type="EMBL" id="RAK42248.1"/>
    </source>
</evidence>
<dbReference type="InterPro" id="IPR029058">
    <property type="entry name" value="AB_hydrolase_fold"/>
</dbReference>
<dbReference type="InterPro" id="IPR012908">
    <property type="entry name" value="PGAP1-ab_dom-like"/>
</dbReference>
<feature type="domain" description="GPI inositol-deacylase PGAP1-like alpha/beta" evidence="1">
    <location>
        <begin position="299"/>
        <end position="383"/>
    </location>
</feature>
<keyword evidence="3" id="KW-1185">Reference proteome</keyword>
<dbReference type="OrthoDB" id="5095936at2"/>
<dbReference type="SUPFAM" id="SSF53474">
    <property type="entry name" value="alpha/beta-Hydrolases"/>
    <property type="match status" value="1"/>
</dbReference>
<name>A0A327ZP01_9ACTN</name>
<dbReference type="Pfam" id="PF07819">
    <property type="entry name" value="PGAP1"/>
    <property type="match status" value="1"/>
</dbReference>
<dbReference type="Proteomes" id="UP000249341">
    <property type="component" value="Unassembled WGS sequence"/>
</dbReference>
<dbReference type="EMBL" id="QLMJ01000002">
    <property type="protein sequence ID" value="RAK42248.1"/>
    <property type="molecule type" value="Genomic_DNA"/>
</dbReference>
<protein>
    <submittedName>
        <fullName evidence="2">PGAP1-like protein</fullName>
    </submittedName>
</protein>